<evidence type="ECO:0000313" key="1">
    <source>
        <dbReference type="EMBL" id="ACD37051.1"/>
    </source>
</evidence>
<proteinExistence type="predicted"/>
<gene>
    <name evidence="1" type="primary">wzy</name>
</gene>
<accession>B5L3W7</accession>
<sequence length="403" mass="46501">MIYIMQSIMIFAFLTKIPLTSIIVVSASVISLILSSVSHDVISIKKVRIKLCILILFLFILLIRILANLALFDNLSQSDLDYIITISLAMVIYITFLVRPNPVALKYGILSAVIFTIVLALIEYILHVNTGSSRFEDPTNMFYLSDNRVPTAFYYNENDMLYFIILFIPFVCQTIKNNILSKAIFISAFLLALIITSKAAIITMCIYFLWNIYNEPKGKSIFIAYISLAFLFLIILLLSWNYLSSTGLAEKVLYRFSGLIDFLSGTGGDNSSNERFEIYTSVFSFLANNIDMIFFGFGSFSYYESVFLREYSLRIADFHNMYLELLTLFGSFVYVFILIFILRRYIELKSIYINGRRVFNFMIVSFCSIMSIISSSIVKYPSFYVFLLLLVFARKYMDKKNEF</sequence>
<organism evidence="1">
    <name type="scientific">Shigella boydii</name>
    <dbReference type="NCBI Taxonomy" id="621"/>
    <lineage>
        <taxon>Bacteria</taxon>
        <taxon>Pseudomonadati</taxon>
        <taxon>Pseudomonadota</taxon>
        <taxon>Gammaproteobacteria</taxon>
        <taxon>Enterobacterales</taxon>
        <taxon>Enterobacteriaceae</taxon>
        <taxon>Shigella</taxon>
    </lineage>
</organism>
<dbReference type="AlphaFoldDB" id="B5L3W7"/>
<dbReference type="RefSeq" id="WP_073832188.1">
    <property type="nucleotide sequence ID" value="NZ_CP026766.1"/>
</dbReference>
<protein>
    <submittedName>
        <fullName evidence="1">Wzy</fullName>
    </submittedName>
</protein>
<reference evidence="1" key="1">
    <citation type="journal article" date="2008" name="FEMS Microbiol. Rev.">
        <title>Structure and genetics of Shigella O antigens.</title>
        <authorList>
            <person name="Liu B."/>
            <person name="Knirel Y.A."/>
            <person name="Feng L."/>
            <person name="Perepelov A.V."/>
            <person name="Senchenkova S.N."/>
            <person name="Wang Q."/>
            <person name="Reeves P.R."/>
            <person name="Wang L."/>
        </authorList>
    </citation>
    <scope>NUCLEOTIDE SEQUENCE</scope>
</reference>
<name>B5L3W7_SHIBO</name>
<dbReference type="EMBL" id="EU296409">
    <property type="protein sequence ID" value="ACD37051.1"/>
    <property type="molecule type" value="Genomic_DNA"/>
</dbReference>